<comment type="caution">
    <text evidence="2">The sequence shown here is derived from an EMBL/GenBank/DDBJ whole genome shotgun (WGS) entry which is preliminary data.</text>
</comment>
<dbReference type="InterPro" id="IPR001810">
    <property type="entry name" value="F-box_dom"/>
</dbReference>
<protein>
    <recommendedName>
        <fullName evidence="1">F-box domain-containing protein</fullName>
    </recommendedName>
</protein>
<dbReference type="STRING" id="321146.A0A139GVS1"/>
<reference evidence="2 3" key="1">
    <citation type="submission" date="2015-07" db="EMBL/GenBank/DDBJ databases">
        <title>Comparative genomics of the Sigatoka disease complex on banana suggests a link between parallel evolutionary changes in Pseudocercospora fijiensis and Pseudocercospora eumusae and increased virulence on the banana host.</title>
        <authorList>
            <person name="Chang T.-C."/>
            <person name="Salvucci A."/>
            <person name="Crous P.W."/>
            <person name="Stergiopoulos I."/>
        </authorList>
    </citation>
    <scope>NUCLEOTIDE SEQUENCE [LARGE SCALE GENOMIC DNA]</scope>
    <source>
        <strain evidence="2 3">CBS 114824</strain>
    </source>
</reference>
<keyword evidence="3" id="KW-1185">Reference proteome</keyword>
<proteinExistence type="predicted"/>
<organism evidence="2 3">
    <name type="scientific">Pseudocercospora eumusae</name>
    <dbReference type="NCBI Taxonomy" id="321146"/>
    <lineage>
        <taxon>Eukaryota</taxon>
        <taxon>Fungi</taxon>
        <taxon>Dikarya</taxon>
        <taxon>Ascomycota</taxon>
        <taxon>Pezizomycotina</taxon>
        <taxon>Dothideomycetes</taxon>
        <taxon>Dothideomycetidae</taxon>
        <taxon>Mycosphaerellales</taxon>
        <taxon>Mycosphaerellaceae</taxon>
        <taxon>Pseudocercospora</taxon>
    </lineage>
</organism>
<name>A0A139GVS1_9PEZI</name>
<dbReference type="Proteomes" id="UP000070133">
    <property type="component" value="Unassembled WGS sequence"/>
</dbReference>
<dbReference type="EMBL" id="LFZN01000302">
    <property type="protein sequence ID" value="KXS94305.1"/>
    <property type="molecule type" value="Genomic_DNA"/>
</dbReference>
<dbReference type="OrthoDB" id="2522477at2759"/>
<evidence type="ECO:0000259" key="1">
    <source>
        <dbReference type="PROSITE" id="PS50181"/>
    </source>
</evidence>
<dbReference type="InterPro" id="IPR032675">
    <property type="entry name" value="LRR_dom_sf"/>
</dbReference>
<evidence type="ECO:0000313" key="3">
    <source>
        <dbReference type="Proteomes" id="UP000070133"/>
    </source>
</evidence>
<dbReference type="Gene3D" id="3.80.10.10">
    <property type="entry name" value="Ribonuclease Inhibitor"/>
    <property type="match status" value="1"/>
</dbReference>
<feature type="domain" description="F-box" evidence="1">
    <location>
        <begin position="23"/>
        <end position="69"/>
    </location>
</feature>
<dbReference type="SUPFAM" id="SSF52047">
    <property type="entry name" value="RNI-like"/>
    <property type="match status" value="1"/>
</dbReference>
<accession>A0A139GVS1</accession>
<evidence type="ECO:0000313" key="2">
    <source>
        <dbReference type="EMBL" id="KXS94305.1"/>
    </source>
</evidence>
<sequence>MARLKFTLLHSLNKVKAMNTPFEFRLLDLPNELVSIIIEHVESVAVLKTLCRTCRRLQHLTEPVLYRYALIRTGVETEFVRSALTHGTRGKDRAAALQKIDIPCHPRFHQNFQEVARLLAAVSNLKELMIESPECNTSDFESEAEWQHMVGYVFRPFQEAVSGMSGRLPLQNLQKFTLHINGSDSPYWTLDSRSLCMFLLPSLVYLKVSCVNILQEIPGGPSSKKTSPLKHLELEETNITHAGLGYILGLPRALETLHLGENCHNVRHFGDEVDPTSNHLFTSDSAASLEALKQQSHSLKQLTYATTDIYYQHRQRRLTNPNKGPTDAGFADFQCLETVTLIGHCPNFERAIMSSQSPPILKNLTCKSENVFRAGSYGEAESTFSMIPFLRAPSSSVPSTLESIDVVYHNPPLSPQALTPSTRKFIETAAKATGKVGIKLRVLSEDRTNYFPPYLYGEPTPQEHVVYDGGFAHNFTSTGTQAHGLVSLWGPIED</sequence>
<dbReference type="AlphaFoldDB" id="A0A139GVS1"/>
<gene>
    <name evidence="2" type="ORF">AC578_6783</name>
</gene>
<dbReference type="PROSITE" id="PS50181">
    <property type="entry name" value="FBOX"/>
    <property type="match status" value="1"/>
</dbReference>